<reference evidence="9" key="1">
    <citation type="journal article" date="2020" name="bioRxiv">
        <title>Chromosome-level reference genome of the European wasp spider Argiope bruennichi: a resource for studies on range expansion and evolutionary adaptation.</title>
        <authorList>
            <person name="Sheffer M.M."/>
            <person name="Hoppe A."/>
            <person name="Krehenwinkel H."/>
            <person name="Uhl G."/>
            <person name="Kuss A.W."/>
            <person name="Jensen L."/>
            <person name="Jensen C."/>
            <person name="Gillespie R.G."/>
            <person name="Hoff K.J."/>
            <person name="Prost S."/>
        </authorList>
    </citation>
    <scope>NUCLEOTIDE SEQUENCE</scope>
</reference>
<dbReference type="AlphaFoldDB" id="A0A8T0E0X7"/>
<gene>
    <name evidence="9" type="ORF">HNY73_021343</name>
</gene>
<organism evidence="9 10">
    <name type="scientific">Argiope bruennichi</name>
    <name type="common">Wasp spider</name>
    <name type="synonym">Aranea bruennichi</name>
    <dbReference type="NCBI Taxonomy" id="94029"/>
    <lineage>
        <taxon>Eukaryota</taxon>
        <taxon>Metazoa</taxon>
        <taxon>Ecdysozoa</taxon>
        <taxon>Arthropoda</taxon>
        <taxon>Chelicerata</taxon>
        <taxon>Arachnida</taxon>
        <taxon>Araneae</taxon>
        <taxon>Araneomorphae</taxon>
        <taxon>Entelegynae</taxon>
        <taxon>Araneoidea</taxon>
        <taxon>Araneidae</taxon>
        <taxon>Argiope</taxon>
    </lineage>
</organism>
<dbReference type="InterPro" id="IPR036236">
    <property type="entry name" value="Znf_C2H2_sf"/>
</dbReference>
<protein>
    <submittedName>
        <fullName evidence="9">PR domain zinc finger protein 12 like protein</fullName>
    </submittedName>
</protein>
<feature type="domain" description="C2H2-type" evidence="7">
    <location>
        <begin position="291"/>
        <end position="324"/>
    </location>
</feature>
<reference evidence="9" key="2">
    <citation type="submission" date="2020-06" db="EMBL/GenBank/DDBJ databases">
        <authorList>
            <person name="Sheffer M."/>
        </authorList>
    </citation>
    <scope>NUCLEOTIDE SEQUENCE</scope>
</reference>
<dbReference type="GO" id="GO:0008270">
    <property type="term" value="F:zinc ion binding"/>
    <property type="evidence" value="ECO:0007669"/>
    <property type="project" value="UniProtKB-KW"/>
</dbReference>
<evidence type="ECO:0000259" key="7">
    <source>
        <dbReference type="PROSITE" id="PS50157"/>
    </source>
</evidence>
<dbReference type="GO" id="GO:0008276">
    <property type="term" value="F:protein methyltransferase activity"/>
    <property type="evidence" value="ECO:0007669"/>
    <property type="project" value="UniProtKB-ARBA"/>
</dbReference>
<dbReference type="Proteomes" id="UP000807504">
    <property type="component" value="Unassembled WGS sequence"/>
</dbReference>
<dbReference type="SMART" id="SM00355">
    <property type="entry name" value="ZnF_C2H2"/>
    <property type="match status" value="3"/>
</dbReference>
<keyword evidence="1" id="KW-0479">Metal-binding</keyword>
<evidence type="ECO:0000313" key="10">
    <source>
        <dbReference type="Proteomes" id="UP000807504"/>
    </source>
</evidence>
<sequence>MNTRPQMERGNSENVLENIPSETKIIPSQTRPLEGIYIDDTVLHRVLYGQWPEWNGHRPSEKDRQRMLQTIPVGVLRNVPEEVFLDVSTLPQQGVGVFAKSPVEERTIIGPLPGRLLSPTACTREDLDNAWEISDECGQIKHVLVVKRSMERDRDSWITLIQTARYTQEQNLETFEANGAIYYRAIKSIQAGEELLVWYGHYIEHCFGLPCFESRKIHKKCLEETSFPEEERKKAKCVICHKGFNSRSNLRSHMRTHTQQKPFKCDVCQRRFSQSSTLRNHTRLHTGEKPYKCSTCRSSYSQLAGLRAHQKSSQHQPKLHLPEM</sequence>
<comment type="caution">
    <text evidence="9">The sequence shown here is derived from an EMBL/GenBank/DDBJ whole genome shotgun (WGS) entry which is preliminary data.</text>
</comment>
<proteinExistence type="predicted"/>
<dbReference type="PROSITE" id="PS00028">
    <property type="entry name" value="ZINC_FINGER_C2H2_1"/>
    <property type="match status" value="3"/>
</dbReference>
<dbReference type="Gene3D" id="2.170.270.10">
    <property type="entry name" value="SET domain"/>
    <property type="match status" value="1"/>
</dbReference>
<dbReference type="FunFam" id="3.30.160.60:FF:000446">
    <property type="entry name" value="Zinc finger protein"/>
    <property type="match status" value="1"/>
</dbReference>
<keyword evidence="3" id="KW-0862">Zinc</keyword>
<dbReference type="FunFam" id="3.30.160.60:FF:000501">
    <property type="entry name" value="PR domain zinc finger protein 12"/>
    <property type="match status" value="1"/>
</dbReference>
<evidence type="ECO:0000256" key="6">
    <source>
        <dbReference type="PROSITE-ProRule" id="PRU00042"/>
    </source>
</evidence>
<dbReference type="FunFam" id="3.30.160.60:FF:000526">
    <property type="entry name" value="PR domain zinc finger protein 12"/>
    <property type="match status" value="1"/>
</dbReference>
<dbReference type="GO" id="GO:0005634">
    <property type="term" value="C:nucleus"/>
    <property type="evidence" value="ECO:0007669"/>
    <property type="project" value="TreeGrafter"/>
</dbReference>
<dbReference type="GO" id="GO:0008170">
    <property type="term" value="F:N-methyltransferase activity"/>
    <property type="evidence" value="ECO:0007669"/>
    <property type="project" value="UniProtKB-ARBA"/>
</dbReference>
<keyword evidence="5" id="KW-0804">Transcription</keyword>
<evidence type="ECO:0000256" key="5">
    <source>
        <dbReference type="ARBA" id="ARBA00023163"/>
    </source>
</evidence>
<dbReference type="PROSITE" id="PS50157">
    <property type="entry name" value="ZINC_FINGER_C2H2_2"/>
    <property type="match status" value="3"/>
</dbReference>
<evidence type="ECO:0000256" key="2">
    <source>
        <dbReference type="ARBA" id="ARBA00022771"/>
    </source>
</evidence>
<dbReference type="Gene3D" id="3.30.160.60">
    <property type="entry name" value="Classic Zinc Finger"/>
    <property type="match status" value="3"/>
</dbReference>
<feature type="domain" description="C2H2-type" evidence="7">
    <location>
        <begin position="263"/>
        <end position="290"/>
    </location>
</feature>
<keyword evidence="2 6" id="KW-0863">Zinc-finger</keyword>
<feature type="domain" description="C2H2-type" evidence="7">
    <location>
        <begin position="235"/>
        <end position="262"/>
    </location>
</feature>
<feature type="domain" description="SET" evidence="8">
    <location>
        <begin position="81"/>
        <end position="200"/>
    </location>
</feature>
<dbReference type="GO" id="GO:0008757">
    <property type="term" value="F:S-adenosylmethionine-dependent methyltransferase activity"/>
    <property type="evidence" value="ECO:0007669"/>
    <property type="project" value="UniProtKB-ARBA"/>
</dbReference>
<dbReference type="PANTHER" id="PTHR16515:SF20">
    <property type="entry name" value="PR DOMAIN ZINC FINGER PROTEIN 12"/>
    <property type="match status" value="1"/>
</dbReference>
<dbReference type="InterPro" id="IPR001214">
    <property type="entry name" value="SET_dom"/>
</dbReference>
<dbReference type="GO" id="GO:0022008">
    <property type="term" value="P:neurogenesis"/>
    <property type="evidence" value="ECO:0007669"/>
    <property type="project" value="TreeGrafter"/>
</dbReference>
<dbReference type="InterPro" id="IPR046341">
    <property type="entry name" value="SET_dom_sf"/>
</dbReference>
<evidence type="ECO:0000259" key="8">
    <source>
        <dbReference type="PROSITE" id="PS50280"/>
    </source>
</evidence>
<accession>A0A8T0E0X7</accession>
<dbReference type="Pfam" id="PF21549">
    <property type="entry name" value="PRDM2_PR"/>
    <property type="match status" value="1"/>
</dbReference>
<dbReference type="InterPro" id="IPR013087">
    <property type="entry name" value="Znf_C2H2_type"/>
</dbReference>
<evidence type="ECO:0000313" key="9">
    <source>
        <dbReference type="EMBL" id="KAF8763130.1"/>
    </source>
</evidence>
<dbReference type="PANTHER" id="PTHR16515">
    <property type="entry name" value="PR DOMAIN ZINC FINGER PROTEIN"/>
    <property type="match status" value="1"/>
</dbReference>
<dbReference type="SUPFAM" id="SSF57667">
    <property type="entry name" value="beta-beta-alpha zinc fingers"/>
    <property type="match status" value="2"/>
</dbReference>
<dbReference type="GO" id="GO:0010468">
    <property type="term" value="P:regulation of gene expression"/>
    <property type="evidence" value="ECO:0007669"/>
    <property type="project" value="TreeGrafter"/>
</dbReference>
<dbReference type="Pfam" id="PF00096">
    <property type="entry name" value="zf-C2H2"/>
    <property type="match status" value="2"/>
</dbReference>
<keyword evidence="10" id="KW-1185">Reference proteome</keyword>
<dbReference type="PROSITE" id="PS50280">
    <property type="entry name" value="SET"/>
    <property type="match status" value="1"/>
</dbReference>
<evidence type="ECO:0000256" key="1">
    <source>
        <dbReference type="ARBA" id="ARBA00022723"/>
    </source>
</evidence>
<keyword evidence="4" id="KW-0805">Transcription regulation</keyword>
<dbReference type="SUPFAM" id="SSF82199">
    <property type="entry name" value="SET domain"/>
    <property type="match status" value="1"/>
</dbReference>
<evidence type="ECO:0000256" key="3">
    <source>
        <dbReference type="ARBA" id="ARBA00022833"/>
    </source>
</evidence>
<dbReference type="InterPro" id="IPR050331">
    <property type="entry name" value="Zinc_finger"/>
</dbReference>
<evidence type="ECO:0000256" key="4">
    <source>
        <dbReference type="ARBA" id="ARBA00023015"/>
    </source>
</evidence>
<name>A0A8T0E0X7_ARGBR</name>
<dbReference type="EMBL" id="JABXBU010002231">
    <property type="protein sequence ID" value="KAF8763130.1"/>
    <property type="molecule type" value="Genomic_DNA"/>
</dbReference>